<feature type="transmembrane region" description="Helical" evidence="2">
    <location>
        <begin position="12"/>
        <end position="31"/>
    </location>
</feature>
<reference evidence="4 5" key="1">
    <citation type="submission" date="2014-09" db="EMBL/GenBank/DDBJ databases">
        <title>Genome sequencing of Methyloceanibacter caenitepidi Gela4.</title>
        <authorList>
            <person name="Takeuchi M."/>
            <person name="Susumu S."/>
            <person name="Kamagata Y."/>
            <person name="Oshima K."/>
            <person name="Hattori M."/>
            <person name="Iwasaki W."/>
        </authorList>
    </citation>
    <scope>NUCLEOTIDE SEQUENCE [LARGE SCALE GENOMIC DNA]</scope>
    <source>
        <strain evidence="4 5">Gela4</strain>
    </source>
</reference>
<keyword evidence="2" id="KW-0812">Transmembrane</keyword>
<feature type="compositionally biased region" description="Polar residues" evidence="1">
    <location>
        <begin position="205"/>
        <end position="215"/>
    </location>
</feature>
<dbReference type="SUPFAM" id="SSF53300">
    <property type="entry name" value="vWA-like"/>
    <property type="match status" value="1"/>
</dbReference>
<keyword evidence="2" id="KW-0472">Membrane</keyword>
<accession>A0A0A8JYN6</accession>
<dbReference type="InterPro" id="IPR036465">
    <property type="entry name" value="vWFA_dom_sf"/>
</dbReference>
<dbReference type="InterPro" id="IPR002035">
    <property type="entry name" value="VWF_A"/>
</dbReference>
<organism evidence="4 5">
    <name type="scientific">Methyloceanibacter caenitepidi</name>
    <dbReference type="NCBI Taxonomy" id="1384459"/>
    <lineage>
        <taxon>Bacteria</taxon>
        <taxon>Pseudomonadati</taxon>
        <taxon>Pseudomonadota</taxon>
        <taxon>Alphaproteobacteria</taxon>
        <taxon>Hyphomicrobiales</taxon>
        <taxon>Hyphomicrobiaceae</taxon>
        <taxon>Methyloceanibacter</taxon>
    </lineage>
</organism>
<feature type="transmembrane region" description="Helical" evidence="2">
    <location>
        <begin position="294"/>
        <end position="313"/>
    </location>
</feature>
<evidence type="ECO:0000256" key="1">
    <source>
        <dbReference type="SAM" id="MobiDB-lite"/>
    </source>
</evidence>
<dbReference type="STRING" id="1384459.GL4_0430"/>
<feature type="domain" description="VWFA" evidence="3">
    <location>
        <begin position="37"/>
        <end position="214"/>
    </location>
</feature>
<dbReference type="EMBL" id="AP014648">
    <property type="protein sequence ID" value="BAQ15898.1"/>
    <property type="molecule type" value="Genomic_DNA"/>
</dbReference>
<evidence type="ECO:0000313" key="5">
    <source>
        <dbReference type="Proteomes" id="UP000031643"/>
    </source>
</evidence>
<protein>
    <submittedName>
        <fullName evidence="4">MxaL protein</fullName>
    </submittedName>
</protein>
<feature type="region of interest" description="Disordered" evidence="1">
    <location>
        <begin position="205"/>
        <end position="229"/>
    </location>
</feature>
<name>A0A0A8JYN6_9HYPH</name>
<dbReference type="HOGENOM" id="CLU_064961_0_0_5"/>
<evidence type="ECO:0000259" key="3">
    <source>
        <dbReference type="SMART" id="SM00327"/>
    </source>
</evidence>
<dbReference type="AlphaFoldDB" id="A0A0A8JYN6"/>
<dbReference type="Proteomes" id="UP000031643">
    <property type="component" value="Chromosome"/>
</dbReference>
<gene>
    <name evidence="4" type="ORF">GL4_0430</name>
</gene>
<evidence type="ECO:0000313" key="4">
    <source>
        <dbReference type="EMBL" id="BAQ15898.1"/>
    </source>
</evidence>
<sequence>MSVPSALGDIRFWLLAAALALVVAALFVPRVTLTRNAYDAMAFVDVTASMNTRDTKLHEEPASRLDFAKDRLTGLIAQLPCQSKIGLGIFTARRVFVLVEPIEVCENFSSLDSAIEALDWRMAWEGDSYVALGVHDALAVVKPLGASLLFFTDGHEAPPLPWTGIPAFEGRPGDVPGLIVGVGGKTLVPLPKFDDSGREIGTLSATDVLQENRSGQPPPDASSRPGWHPKWAPFGDMPIDNNEHMTSVKEDHLEAIAAQTGLTYVHLGSAGALVQDLEEIAPPRKVRVAADVRAYPAGLALLLLVVLYGVLPLRERIARRIQHPRPVLNEVYP</sequence>
<dbReference type="SMART" id="SM00327">
    <property type="entry name" value="VWA"/>
    <property type="match status" value="1"/>
</dbReference>
<dbReference type="Gene3D" id="3.40.50.410">
    <property type="entry name" value="von Willebrand factor, type A domain"/>
    <property type="match status" value="1"/>
</dbReference>
<proteinExistence type="predicted"/>
<evidence type="ECO:0000256" key="2">
    <source>
        <dbReference type="SAM" id="Phobius"/>
    </source>
</evidence>
<keyword evidence="2" id="KW-1133">Transmembrane helix</keyword>
<dbReference type="KEGG" id="mcg:GL4_0430"/>
<keyword evidence="5" id="KW-1185">Reference proteome</keyword>